<gene>
    <name evidence="3" type="primary">jg2524</name>
    <name evidence="3" type="ORF">PAEG_LOCUS20032</name>
</gene>
<dbReference type="InterPro" id="IPR036084">
    <property type="entry name" value="Ser_inhib-like_sf"/>
</dbReference>
<feature type="chain" id="PRO_5035812725" evidence="1">
    <location>
        <begin position="21"/>
        <end position="101"/>
    </location>
</feature>
<dbReference type="OrthoDB" id="671595at2759"/>
<dbReference type="EMBL" id="CAKXAJ010025789">
    <property type="protein sequence ID" value="CAH2244014.1"/>
    <property type="molecule type" value="Genomic_DNA"/>
</dbReference>
<keyword evidence="4" id="KW-1185">Reference proteome</keyword>
<feature type="signal peptide" evidence="1">
    <location>
        <begin position="1"/>
        <end position="20"/>
    </location>
</feature>
<reference evidence="3" key="1">
    <citation type="submission" date="2022-03" db="EMBL/GenBank/DDBJ databases">
        <authorList>
            <person name="Lindestad O."/>
        </authorList>
    </citation>
    <scope>NUCLEOTIDE SEQUENCE</scope>
</reference>
<dbReference type="AlphaFoldDB" id="A0A8S4RYT6"/>
<comment type="caution">
    <text evidence="3">The sequence shown here is derived from an EMBL/GenBank/DDBJ whole genome shotgun (WGS) entry which is preliminary data.</text>
</comment>
<dbReference type="Pfam" id="PF01826">
    <property type="entry name" value="TIL"/>
    <property type="match status" value="1"/>
</dbReference>
<keyword evidence="1" id="KW-0732">Signal</keyword>
<dbReference type="Gene3D" id="2.10.25.10">
    <property type="entry name" value="Laminin"/>
    <property type="match status" value="1"/>
</dbReference>
<proteinExistence type="predicted"/>
<organism evidence="3 4">
    <name type="scientific">Pararge aegeria aegeria</name>
    <dbReference type="NCBI Taxonomy" id="348720"/>
    <lineage>
        <taxon>Eukaryota</taxon>
        <taxon>Metazoa</taxon>
        <taxon>Ecdysozoa</taxon>
        <taxon>Arthropoda</taxon>
        <taxon>Hexapoda</taxon>
        <taxon>Insecta</taxon>
        <taxon>Pterygota</taxon>
        <taxon>Neoptera</taxon>
        <taxon>Endopterygota</taxon>
        <taxon>Lepidoptera</taxon>
        <taxon>Glossata</taxon>
        <taxon>Ditrysia</taxon>
        <taxon>Papilionoidea</taxon>
        <taxon>Nymphalidae</taxon>
        <taxon>Satyrinae</taxon>
        <taxon>Satyrini</taxon>
        <taxon>Parargina</taxon>
        <taxon>Pararge</taxon>
    </lineage>
</organism>
<name>A0A8S4RYT6_9NEOP</name>
<evidence type="ECO:0000256" key="1">
    <source>
        <dbReference type="SAM" id="SignalP"/>
    </source>
</evidence>
<protein>
    <submittedName>
        <fullName evidence="3">Jg2524 protein</fullName>
    </submittedName>
</protein>
<evidence type="ECO:0000259" key="2">
    <source>
        <dbReference type="Pfam" id="PF01826"/>
    </source>
</evidence>
<accession>A0A8S4RYT6</accession>
<evidence type="ECO:0000313" key="4">
    <source>
        <dbReference type="Proteomes" id="UP000838756"/>
    </source>
</evidence>
<feature type="domain" description="TIL" evidence="2">
    <location>
        <begin position="31"/>
        <end position="91"/>
    </location>
</feature>
<evidence type="ECO:0000313" key="3">
    <source>
        <dbReference type="EMBL" id="CAH2244014.1"/>
    </source>
</evidence>
<sequence>MIAKVFFVLVFGYIASVVYTTPLDEQKPFKCPPNEKYYKCSLEVCYKKCDNIANPPPCPQIAANCFKPSCECIDHYLRDKEGGQCIPEENCPQFEKLKLVP</sequence>
<dbReference type="SUPFAM" id="SSF57567">
    <property type="entry name" value="Serine protease inhibitors"/>
    <property type="match status" value="1"/>
</dbReference>
<dbReference type="CDD" id="cd19941">
    <property type="entry name" value="TIL"/>
    <property type="match status" value="1"/>
</dbReference>
<dbReference type="Proteomes" id="UP000838756">
    <property type="component" value="Unassembled WGS sequence"/>
</dbReference>
<dbReference type="InterPro" id="IPR002919">
    <property type="entry name" value="TIL_dom"/>
</dbReference>